<dbReference type="PANTHER" id="PTHR13832:SF847">
    <property type="entry name" value="PHOSPHATASE 2C, PUTATIVE-RELATED"/>
    <property type="match status" value="1"/>
</dbReference>
<name>U6KNM0_EIMTE</name>
<reference evidence="2" key="1">
    <citation type="submission" date="2013-10" db="EMBL/GenBank/DDBJ databases">
        <title>Genomic analysis of the causative agents of coccidiosis in chickens.</title>
        <authorList>
            <person name="Reid A.J."/>
            <person name="Blake D."/>
            <person name="Billington K."/>
            <person name="Browne H."/>
            <person name="Dunn M."/>
            <person name="Hung S."/>
            <person name="Kawahara F."/>
            <person name="Miranda-Saavedra D."/>
            <person name="Mourier T."/>
            <person name="Nagra H."/>
            <person name="Otto T.D."/>
            <person name="Rawlings N."/>
            <person name="Sanchez A."/>
            <person name="Sanders M."/>
            <person name="Subramaniam C."/>
            <person name="Tay Y."/>
            <person name="Dear P."/>
            <person name="Doerig C."/>
            <person name="Gruber A."/>
            <person name="Parkinson J."/>
            <person name="Shirley M."/>
            <person name="Wan K.L."/>
            <person name="Berriman M."/>
            <person name="Tomley F."/>
            <person name="Pain A."/>
        </authorList>
    </citation>
    <scope>NUCLEOTIDE SEQUENCE [LARGE SCALE GENOMIC DNA]</scope>
    <source>
        <strain evidence="2">Houghton</strain>
    </source>
</reference>
<dbReference type="Proteomes" id="UP000030747">
    <property type="component" value="Unassembled WGS sequence"/>
</dbReference>
<dbReference type="PROSITE" id="PS51746">
    <property type="entry name" value="PPM_2"/>
    <property type="match status" value="1"/>
</dbReference>
<dbReference type="OMA" id="INEEEPM"/>
<dbReference type="InterPro" id="IPR015655">
    <property type="entry name" value="PP2C"/>
</dbReference>
<accession>U6KNM0</accession>
<evidence type="ECO:0000259" key="1">
    <source>
        <dbReference type="PROSITE" id="PS51746"/>
    </source>
</evidence>
<proteinExistence type="predicted"/>
<dbReference type="InterPro" id="IPR001932">
    <property type="entry name" value="PPM-type_phosphatase-like_dom"/>
</dbReference>
<feature type="non-terminal residue" evidence="2">
    <location>
        <position position="1"/>
    </location>
</feature>
<dbReference type="RefSeq" id="XP_013229249.1">
    <property type="nucleotide sequence ID" value="XM_013373795.1"/>
</dbReference>
<gene>
    <name evidence="2" type="ORF">ETH_00037060</name>
</gene>
<dbReference type="VEuPathDB" id="ToxoDB:ETH_00037060"/>
<organism evidence="2 3">
    <name type="scientific">Eimeria tenella</name>
    <name type="common">Coccidian parasite</name>
    <dbReference type="NCBI Taxonomy" id="5802"/>
    <lineage>
        <taxon>Eukaryota</taxon>
        <taxon>Sar</taxon>
        <taxon>Alveolata</taxon>
        <taxon>Apicomplexa</taxon>
        <taxon>Conoidasida</taxon>
        <taxon>Coccidia</taxon>
        <taxon>Eucoccidiorida</taxon>
        <taxon>Eimeriorina</taxon>
        <taxon>Eimeriidae</taxon>
        <taxon>Eimeria</taxon>
    </lineage>
</organism>
<dbReference type="Gene3D" id="3.60.40.10">
    <property type="entry name" value="PPM-type phosphatase domain"/>
    <property type="match status" value="1"/>
</dbReference>
<sequence length="225" mass="24362">IVALIEELEEPRLLLVRGREVVASAAAATLQQTLDPAERVGAFQGPPKTLTLGGPQNPGFLVTVANVGDSRGTLLHSEGSFTLLSRDHKPTAPEELRRIKKAGGFVSAGPTSVPRVDGILALSRAFGDGFFKDNKDLSPTEQRVVAVPDVHVFYAKPGDVMMLACDGVYEPENMDWVFVSHFVMTLLHELQNDLTEAAVKLLEQAFHSFSGDNISVLLTRFAARV</sequence>
<dbReference type="InterPro" id="IPR036457">
    <property type="entry name" value="PPM-type-like_dom_sf"/>
</dbReference>
<dbReference type="GO" id="GO:0004722">
    <property type="term" value="F:protein serine/threonine phosphatase activity"/>
    <property type="evidence" value="ECO:0007669"/>
    <property type="project" value="InterPro"/>
</dbReference>
<keyword evidence="3" id="KW-1185">Reference proteome</keyword>
<evidence type="ECO:0000313" key="3">
    <source>
        <dbReference type="Proteomes" id="UP000030747"/>
    </source>
</evidence>
<evidence type="ECO:0000313" key="2">
    <source>
        <dbReference type="EMBL" id="CDJ38411.1"/>
    </source>
</evidence>
<dbReference type="Pfam" id="PF00481">
    <property type="entry name" value="PP2C"/>
    <property type="match status" value="1"/>
</dbReference>
<dbReference type="EMBL" id="HG673867">
    <property type="protein sequence ID" value="CDJ38411.1"/>
    <property type="molecule type" value="Genomic_DNA"/>
</dbReference>
<reference evidence="2" key="2">
    <citation type="submission" date="2013-10" db="EMBL/GenBank/DDBJ databases">
        <authorList>
            <person name="Aslett M."/>
        </authorList>
    </citation>
    <scope>NUCLEOTIDE SEQUENCE [LARGE SCALE GENOMIC DNA]</scope>
    <source>
        <strain evidence="2">Houghton</strain>
    </source>
</reference>
<protein>
    <recommendedName>
        <fullName evidence="1">PPM-type phosphatase domain-containing protein</fullName>
    </recommendedName>
</protein>
<dbReference type="SUPFAM" id="SSF81606">
    <property type="entry name" value="PP2C-like"/>
    <property type="match status" value="1"/>
</dbReference>
<dbReference type="PANTHER" id="PTHR13832">
    <property type="entry name" value="PROTEIN PHOSPHATASE 2C"/>
    <property type="match status" value="1"/>
</dbReference>
<dbReference type="VEuPathDB" id="ToxoDB:ETH2_0615500"/>
<dbReference type="SMART" id="SM00332">
    <property type="entry name" value="PP2Cc"/>
    <property type="match status" value="1"/>
</dbReference>
<feature type="domain" description="PPM-type phosphatase" evidence="1">
    <location>
        <begin position="1"/>
        <end position="221"/>
    </location>
</feature>
<dbReference type="CDD" id="cd00143">
    <property type="entry name" value="PP2Cc"/>
    <property type="match status" value="1"/>
</dbReference>
<dbReference type="GeneID" id="25256453"/>
<dbReference type="OrthoDB" id="10264738at2759"/>
<dbReference type="AlphaFoldDB" id="U6KNM0"/>